<dbReference type="FunFam" id="3.30.160.60:FF:001450">
    <property type="entry name" value="zinc finger protein 774"/>
    <property type="match status" value="1"/>
</dbReference>
<sequence length="47" mass="5462">CPQCGKSFSQSSALITHRRIHTGEKPYQCKVCHKFFRGRSTIKCHLR</sequence>
<dbReference type="Pfam" id="PF12874">
    <property type="entry name" value="zf-met"/>
    <property type="match status" value="1"/>
</dbReference>
<reference evidence="10 11" key="1">
    <citation type="journal article" date="2014" name="Science">
        <title>Comparative genomics reveals insights into avian genome evolution and adaptation.</title>
        <authorList>
            <consortium name="Avian Genome Consortium"/>
            <person name="Zhang G."/>
            <person name="Li C."/>
            <person name="Li Q."/>
            <person name="Li B."/>
            <person name="Larkin D.M."/>
            <person name="Lee C."/>
            <person name="Storz J.F."/>
            <person name="Antunes A."/>
            <person name="Greenwold M.J."/>
            <person name="Meredith R.W."/>
            <person name="Odeen A."/>
            <person name="Cui J."/>
            <person name="Zhou Q."/>
            <person name="Xu L."/>
            <person name="Pan H."/>
            <person name="Wang Z."/>
            <person name="Jin L."/>
            <person name="Zhang P."/>
            <person name="Hu H."/>
            <person name="Yang W."/>
            <person name="Hu J."/>
            <person name="Xiao J."/>
            <person name="Yang Z."/>
            <person name="Liu Y."/>
            <person name="Xie Q."/>
            <person name="Yu H."/>
            <person name="Lian J."/>
            <person name="Wen P."/>
            <person name="Zhang F."/>
            <person name="Li H."/>
            <person name="Zeng Y."/>
            <person name="Xiong Z."/>
            <person name="Liu S."/>
            <person name="Zhou L."/>
            <person name="Huang Z."/>
            <person name="An N."/>
            <person name="Wang J."/>
            <person name="Zheng Q."/>
            <person name="Xiong Y."/>
            <person name="Wang G."/>
            <person name="Wang B."/>
            <person name="Wang J."/>
            <person name="Fan Y."/>
            <person name="da Fonseca R.R."/>
            <person name="Alfaro-Nunez A."/>
            <person name="Schubert M."/>
            <person name="Orlando L."/>
            <person name="Mourier T."/>
            <person name="Howard J.T."/>
            <person name="Ganapathy G."/>
            <person name="Pfenning A."/>
            <person name="Whitney O."/>
            <person name="Rivas M.V."/>
            <person name="Hara E."/>
            <person name="Smith J."/>
            <person name="Farre M."/>
            <person name="Narayan J."/>
            <person name="Slavov G."/>
            <person name="Romanov M.N."/>
            <person name="Borges R."/>
            <person name="Machado J.P."/>
            <person name="Khan I."/>
            <person name="Springer M.S."/>
            <person name="Gatesy J."/>
            <person name="Hoffmann F.G."/>
            <person name="Opazo J.C."/>
            <person name="Hastad O."/>
            <person name="Sawyer R.H."/>
            <person name="Kim H."/>
            <person name="Kim K.W."/>
            <person name="Kim H.J."/>
            <person name="Cho S."/>
            <person name="Li N."/>
            <person name="Huang Y."/>
            <person name="Bruford M.W."/>
            <person name="Zhan X."/>
            <person name="Dixon A."/>
            <person name="Bertelsen M.F."/>
            <person name="Derryberry E."/>
            <person name="Warren W."/>
            <person name="Wilson R.K."/>
            <person name="Li S."/>
            <person name="Ray D.A."/>
            <person name="Green R.E."/>
            <person name="O'Brien S.J."/>
            <person name="Griffin D."/>
            <person name="Johnson W.E."/>
            <person name="Haussler D."/>
            <person name="Ryder O.A."/>
            <person name="Willerslev E."/>
            <person name="Graves G.R."/>
            <person name="Alstrom P."/>
            <person name="Fjeldsa J."/>
            <person name="Mindell D.P."/>
            <person name="Edwards S.V."/>
            <person name="Braun E.L."/>
            <person name="Rahbek C."/>
            <person name="Burt D.W."/>
            <person name="Houde P."/>
            <person name="Zhang Y."/>
            <person name="Yang H."/>
            <person name="Wang J."/>
            <person name="Jarvis E.D."/>
            <person name="Gilbert M.T."/>
            <person name="Wang J."/>
        </authorList>
    </citation>
    <scope>NUCLEOTIDE SEQUENCE [LARGE SCALE GENOMIC DNA]</scope>
    <source>
        <strain evidence="10">BGI_N339</strain>
    </source>
</reference>
<dbReference type="Pfam" id="PF00096">
    <property type="entry name" value="zf-C2H2"/>
    <property type="match status" value="1"/>
</dbReference>
<keyword evidence="3" id="KW-0677">Repeat</keyword>
<accession>A0AAW3DEZ4</accession>
<feature type="domain" description="C2H2-type" evidence="9">
    <location>
        <begin position="27"/>
        <end position="47"/>
    </location>
</feature>
<evidence type="ECO:0000259" key="9">
    <source>
        <dbReference type="PROSITE" id="PS50157"/>
    </source>
</evidence>
<protein>
    <submittedName>
        <fullName evidence="10">Zinc finger and BTB domain-containing protein 39</fullName>
    </submittedName>
</protein>
<dbReference type="GO" id="GO:0008270">
    <property type="term" value="F:zinc ion binding"/>
    <property type="evidence" value="ECO:0007669"/>
    <property type="project" value="UniProtKB-KW"/>
</dbReference>
<evidence type="ECO:0000256" key="6">
    <source>
        <dbReference type="ARBA" id="ARBA00023125"/>
    </source>
</evidence>
<dbReference type="FunFam" id="3.30.160.60:FF:000498">
    <property type="entry name" value="Putative zinc finger protein 131"/>
    <property type="match status" value="1"/>
</dbReference>
<dbReference type="PANTHER" id="PTHR24394:SF43">
    <property type="entry name" value="ZINC FINGER AND BTB DOMAIN CONTAINING 39"/>
    <property type="match status" value="1"/>
</dbReference>
<evidence type="ECO:0000313" key="11">
    <source>
        <dbReference type="Proteomes" id="UP000053149"/>
    </source>
</evidence>
<organism evidence="10 11">
    <name type="scientific">Pterocles gutturalis</name>
    <name type="common">yellow-throated sandgrouse</name>
    <dbReference type="NCBI Taxonomy" id="240206"/>
    <lineage>
        <taxon>Eukaryota</taxon>
        <taxon>Metazoa</taxon>
        <taxon>Chordata</taxon>
        <taxon>Craniata</taxon>
        <taxon>Vertebrata</taxon>
        <taxon>Euteleostomi</taxon>
        <taxon>Archelosauria</taxon>
        <taxon>Archosauria</taxon>
        <taxon>Dinosauria</taxon>
        <taxon>Saurischia</taxon>
        <taxon>Theropoda</taxon>
        <taxon>Coelurosauria</taxon>
        <taxon>Aves</taxon>
        <taxon>Neognathae</taxon>
        <taxon>Neoaves</taxon>
        <taxon>Columbimorphae</taxon>
        <taxon>Pterocliformes</taxon>
        <taxon>Pteroclidae</taxon>
        <taxon>Pterocles</taxon>
    </lineage>
</organism>
<dbReference type="GO" id="GO:0000981">
    <property type="term" value="F:DNA-binding transcription factor activity, RNA polymerase II-specific"/>
    <property type="evidence" value="ECO:0007669"/>
    <property type="project" value="TreeGrafter"/>
</dbReference>
<dbReference type="PROSITE" id="PS50157">
    <property type="entry name" value="ZINC_FINGER_C2H2_2"/>
    <property type="match status" value="2"/>
</dbReference>
<keyword evidence="11" id="KW-1185">Reference proteome</keyword>
<keyword evidence="4 8" id="KW-0863">Zinc-finger</keyword>
<feature type="domain" description="C2H2-type" evidence="9">
    <location>
        <begin position="1"/>
        <end position="26"/>
    </location>
</feature>
<proteinExistence type="predicted"/>
<dbReference type="AlphaFoldDB" id="A0AAW3DEZ4"/>
<dbReference type="InterPro" id="IPR036236">
    <property type="entry name" value="Znf_C2H2_sf"/>
</dbReference>
<evidence type="ECO:0000256" key="8">
    <source>
        <dbReference type="PROSITE-ProRule" id="PRU00042"/>
    </source>
</evidence>
<feature type="non-terminal residue" evidence="10">
    <location>
        <position position="1"/>
    </location>
</feature>
<comment type="caution">
    <text evidence="10">The sequence shown here is derived from an EMBL/GenBank/DDBJ whole genome shotgun (WGS) entry which is preliminary data.</text>
</comment>
<dbReference type="PROSITE" id="PS00028">
    <property type="entry name" value="ZINC_FINGER_C2H2_1"/>
    <property type="match status" value="1"/>
</dbReference>
<name>A0AAW3DEZ4_9AVES</name>
<evidence type="ECO:0000256" key="2">
    <source>
        <dbReference type="ARBA" id="ARBA00022723"/>
    </source>
</evidence>
<comment type="subcellular location">
    <subcellularLocation>
        <location evidence="1">Nucleus</location>
    </subcellularLocation>
</comment>
<dbReference type="SUPFAM" id="SSF57667">
    <property type="entry name" value="beta-beta-alpha zinc fingers"/>
    <property type="match status" value="1"/>
</dbReference>
<evidence type="ECO:0000256" key="4">
    <source>
        <dbReference type="ARBA" id="ARBA00022771"/>
    </source>
</evidence>
<evidence type="ECO:0000256" key="7">
    <source>
        <dbReference type="ARBA" id="ARBA00023242"/>
    </source>
</evidence>
<keyword evidence="5" id="KW-0862">Zinc</keyword>
<dbReference type="GO" id="GO:0005634">
    <property type="term" value="C:nucleus"/>
    <property type="evidence" value="ECO:0007669"/>
    <property type="project" value="UniProtKB-SubCell"/>
</dbReference>
<dbReference type="Gene3D" id="3.30.160.60">
    <property type="entry name" value="Classic Zinc Finger"/>
    <property type="match status" value="2"/>
</dbReference>
<keyword evidence="6" id="KW-0238">DNA-binding</keyword>
<evidence type="ECO:0000313" key="10">
    <source>
        <dbReference type="EMBL" id="KFU96914.1"/>
    </source>
</evidence>
<evidence type="ECO:0000256" key="5">
    <source>
        <dbReference type="ARBA" id="ARBA00022833"/>
    </source>
</evidence>
<keyword evidence="7" id="KW-0539">Nucleus</keyword>
<dbReference type="Proteomes" id="UP000053149">
    <property type="component" value="Unassembled WGS sequence"/>
</dbReference>
<dbReference type="EMBL" id="JMFR01004416">
    <property type="protein sequence ID" value="KFU96914.1"/>
    <property type="molecule type" value="Genomic_DNA"/>
</dbReference>
<evidence type="ECO:0000256" key="3">
    <source>
        <dbReference type="ARBA" id="ARBA00022737"/>
    </source>
</evidence>
<keyword evidence="2" id="KW-0479">Metal-binding</keyword>
<dbReference type="InterPro" id="IPR013087">
    <property type="entry name" value="Znf_C2H2_type"/>
</dbReference>
<gene>
    <name evidence="10" type="ORF">N339_00268</name>
</gene>
<dbReference type="PANTHER" id="PTHR24394">
    <property type="entry name" value="ZINC FINGER PROTEIN"/>
    <property type="match status" value="1"/>
</dbReference>
<feature type="non-terminal residue" evidence="10">
    <location>
        <position position="47"/>
    </location>
</feature>
<dbReference type="GO" id="GO:0003677">
    <property type="term" value="F:DNA binding"/>
    <property type="evidence" value="ECO:0007669"/>
    <property type="project" value="UniProtKB-KW"/>
</dbReference>
<evidence type="ECO:0000256" key="1">
    <source>
        <dbReference type="ARBA" id="ARBA00004123"/>
    </source>
</evidence>